<accession>A0A0N4U737</accession>
<dbReference type="EMBL" id="UYYG01000001">
    <property type="protein sequence ID" value="VDN50038.1"/>
    <property type="molecule type" value="Genomic_DNA"/>
</dbReference>
<keyword evidence="4" id="KW-1185">Reference proteome</keyword>
<dbReference type="Proteomes" id="UP000274756">
    <property type="component" value="Unassembled WGS sequence"/>
</dbReference>
<feature type="transmembrane region" description="Helical" evidence="1">
    <location>
        <begin position="94"/>
        <end position="115"/>
    </location>
</feature>
<keyword evidence="1" id="KW-1133">Transmembrane helix</keyword>
<dbReference type="OrthoDB" id="5799527at2759"/>
<feature type="transmembrane region" description="Helical" evidence="1">
    <location>
        <begin position="127"/>
        <end position="145"/>
    </location>
</feature>
<dbReference type="Proteomes" id="UP000038040">
    <property type="component" value="Unplaced"/>
</dbReference>
<reference evidence="2 4" key="2">
    <citation type="submission" date="2018-11" db="EMBL/GenBank/DDBJ databases">
        <authorList>
            <consortium name="Pathogen Informatics"/>
        </authorList>
    </citation>
    <scope>NUCLEOTIDE SEQUENCE [LARGE SCALE GENOMIC DNA]</scope>
</reference>
<reference evidence="5" key="1">
    <citation type="submission" date="2017-02" db="UniProtKB">
        <authorList>
            <consortium name="WormBaseParasite"/>
        </authorList>
    </citation>
    <scope>IDENTIFICATION</scope>
</reference>
<feature type="transmembrane region" description="Helical" evidence="1">
    <location>
        <begin position="61"/>
        <end position="82"/>
    </location>
</feature>
<dbReference type="WBParaSite" id="DME_0000278201-mRNA-1">
    <property type="protein sequence ID" value="DME_0000278201-mRNA-1"/>
    <property type="gene ID" value="DME_0000278201"/>
</dbReference>
<dbReference type="AlphaFoldDB" id="A0A0N4U737"/>
<evidence type="ECO:0000313" key="4">
    <source>
        <dbReference type="Proteomes" id="UP000274756"/>
    </source>
</evidence>
<protein>
    <submittedName>
        <fullName evidence="5">Protein YIPF6</fullName>
    </submittedName>
</protein>
<evidence type="ECO:0000313" key="5">
    <source>
        <dbReference type="WBParaSite" id="DME_0000278201-mRNA-1"/>
    </source>
</evidence>
<organism evidence="3 5">
    <name type="scientific">Dracunculus medinensis</name>
    <name type="common">Guinea worm</name>
    <dbReference type="NCBI Taxonomy" id="318479"/>
    <lineage>
        <taxon>Eukaryota</taxon>
        <taxon>Metazoa</taxon>
        <taxon>Ecdysozoa</taxon>
        <taxon>Nematoda</taxon>
        <taxon>Chromadorea</taxon>
        <taxon>Rhabditida</taxon>
        <taxon>Spirurina</taxon>
        <taxon>Dracunculoidea</taxon>
        <taxon>Dracunculidae</taxon>
        <taxon>Dracunculus</taxon>
    </lineage>
</organism>
<sequence length="146" mass="16462">MAALLNRILRRRDQCTVSYSRFGVPGDVADDRPPPTSIVIEAFDDNDPDFIFMRICHAQKAAVASAGLGMSFVILLFISTFLEFDWDLYRKDLDALAIVFLFLFLLFGLIVHYDVIVGVKKQSPKHLIPFIVVYSLLIGSETVFAM</sequence>
<evidence type="ECO:0000313" key="3">
    <source>
        <dbReference type="Proteomes" id="UP000038040"/>
    </source>
</evidence>
<name>A0A0N4U737_DRAME</name>
<proteinExistence type="predicted"/>
<keyword evidence="1" id="KW-0472">Membrane</keyword>
<keyword evidence="1" id="KW-0812">Transmembrane</keyword>
<evidence type="ECO:0000313" key="2">
    <source>
        <dbReference type="EMBL" id="VDN50038.1"/>
    </source>
</evidence>
<evidence type="ECO:0000256" key="1">
    <source>
        <dbReference type="SAM" id="Phobius"/>
    </source>
</evidence>
<gene>
    <name evidence="2" type="ORF">DME_LOCUS11</name>
</gene>